<reference evidence="4" key="3">
    <citation type="submission" date="2020-12" db="UniProtKB">
        <authorList>
            <consortium name="WormBaseParasite"/>
        </authorList>
    </citation>
    <scope>IDENTIFICATION</scope>
</reference>
<name>A0A090L066_STRRB</name>
<organism evidence="2">
    <name type="scientific">Strongyloides ratti</name>
    <name type="common">Parasitic roundworm</name>
    <dbReference type="NCBI Taxonomy" id="34506"/>
    <lineage>
        <taxon>Eukaryota</taxon>
        <taxon>Metazoa</taxon>
        <taxon>Ecdysozoa</taxon>
        <taxon>Nematoda</taxon>
        <taxon>Chromadorea</taxon>
        <taxon>Rhabditida</taxon>
        <taxon>Tylenchina</taxon>
        <taxon>Panagrolaimomorpha</taxon>
        <taxon>Strongyloidoidea</taxon>
        <taxon>Strongyloididae</taxon>
        <taxon>Strongyloides</taxon>
    </lineage>
</organism>
<reference evidence="2" key="2">
    <citation type="submission" date="2014-09" db="EMBL/GenBank/DDBJ databases">
        <authorList>
            <person name="Aslett A.Martin."/>
        </authorList>
    </citation>
    <scope>NUCLEOTIDE SEQUENCE</scope>
    <source>
        <strain evidence="2">ED321 Heterogonic</strain>
    </source>
</reference>
<proteinExistence type="predicted"/>
<dbReference type="AlphaFoldDB" id="A0A090L066"/>
<evidence type="ECO:0000313" key="2">
    <source>
        <dbReference type="EMBL" id="CEF60874.1"/>
    </source>
</evidence>
<evidence type="ECO:0000256" key="1">
    <source>
        <dbReference type="SAM" id="SignalP"/>
    </source>
</evidence>
<keyword evidence="3" id="KW-1185">Reference proteome</keyword>
<evidence type="ECO:0000313" key="4">
    <source>
        <dbReference type="WBParaSite" id="SRAE_0000000600.1"/>
    </source>
</evidence>
<feature type="chain" id="PRO_5015030356" evidence="1">
    <location>
        <begin position="22"/>
        <end position="163"/>
    </location>
</feature>
<dbReference type="Proteomes" id="UP000035682">
    <property type="component" value="Unplaced"/>
</dbReference>
<evidence type="ECO:0000313" key="3">
    <source>
        <dbReference type="Proteomes" id="UP000035682"/>
    </source>
</evidence>
<dbReference type="CTD" id="36373241"/>
<dbReference type="EMBL" id="LN609405">
    <property type="protein sequence ID" value="CEF60874.1"/>
    <property type="molecule type" value="Genomic_DNA"/>
</dbReference>
<evidence type="ECO:0000313" key="5">
    <source>
        <dbReference type="WormBase" id="SRAE_0000000600"/>
    </source>
</evidence>
<sequence length="163" mass="19884">MLLKYHFIIFLFFHIILNCDCFKFICERHLYPNAKKCYLLIALRENAFNSVILPKLNRHIREQLTREAYYDQKSRSNFLVKTNQFMNRIIKFTHLKVFAHLLNFNCFTLSRMYILRSEEAVVNYRRENEAKCFNGHLIKINPNDKFKRMQNKFLIRHVKKDAE</sequence>
<dbReference type="GeneID" id="36373241"/>
<reference evidence="3" key="1">
    <citation type="submission" date="2014-09" db="EMBL/GenBank/DDBJ databases">
        <authorList>
            <person name="Martin A.A."/>
        </authorList>
    </citation>
    <scope>NUCLEOTIDE SEQUENCE</scope>
    <source>
        <strain evidence="3">ED321</strain>
    </source>
</reference>
<gene>
    <name evidence="2 4 5" type="ORF">SRAE_0000000600</name>
</gene>
<protein>
    <submittedName>
        <fullName evidence="2 4">Uncharacterized protein</fullName>
    </submittedName>
</protein>
<dbReference type="RefSeq" id="XP_024500083.1">
    <property type="nucleotide sequence ID" value="XM_024645840.1"/>
</dbReference>
<accession>A0A090L066</accession>
<feature type="signal peptide" evidence="1">
    <location>
        <begin position="1"/>
        <end position="21"/>
    </location>
</feature>
<dbReference type="WBParaSite" id="SRAE_0000000600.1">
    <property type="protein sequence ID" value="SRAE_0000000600.1"/>
    <property type="gene ID" value="WBGene00255743"/>
</dbReference>
<keyword evidence="1" id="KW-0732">Signal</keyword>
<dbReference type="WormBase" id="SRAE_0000000600">
    <property type="protein sequence ID" value="SRP08764"/>
    <property type="gene ID" value="WBGene00255743"/>
</dbReference>